<dbReference type="InterPro" id="IPR048373">
    <property type="entry name" value="ZapC_N"/>
</dbReference>
<evidence type="ECO:0000259" key="1">
    <source>
        <dbReference type="Pfam" id="PF07126"/>
    </source>
</evidence>
<keyword evidence="4" id="KW-1185">Reference proteome</keyword>
<evidence type="ECO:0000259" key="2">
    <source>
        <dbReference type="Pfam" id="PF21083"/>
    </source>
</evidence>
<accession>A0ABT9GNN1</accession>
<dbReference type="Pfam" id="PF07126">
    <property type="entry name" value="ZapC_C"/>
    <property type="match status" value="1"/>
</dbReference>
<sequence length="172" mass="19366">MLSPSEHWCWTYCPQRQQLVLDMNAELAFPVPFGPEQLHLPASEQAFTMQDAERYWQLLEVLEQGGLDAEQRLYFTLTALAAINFMRAQGHKSWYFADIANHRPLHSLQLVELVGQQGVLALVLTTDGQCAQTLLLQPAVTLTCKALATGTVLRLLTSRLRPYQAAVMRRSA</sequence>
<feature type="domain" description="Cell-division protein ZapC C-terminal" evidence="1">
    <location>
        <begin position="92"/>
        <end position="165"/>
    </location>
</feature>
<comment type="caution">
    <text evidence="3">The sequence shown here is derived from an EMBL/GenBank/DDBJ whole genome shotgun (WGS) entry which is preliminary data.</text>
</comment>
<organism evidence="3 4">
    <name type="scientific">Alkalimonas delamerensis</name>
    <dbReference type="NCBI Taxonomy" id="265981"/>
    <lineage>
        <taxon>Bacteria</taxon>
        <taxon>Pseudomonadati</taxon>
        <taxon>Pseudomonadota</taxon>
        <taxon>Gammaproteobacteria</taxon>
        <taxon>Alkalimonas</taxon>
    </lineage>
</organism>
<dbReference type="InterPro" id="IPR048372">
    <property type="entry name" value="ZapC_C"/>
</dbReference>
<dbReference type="Pfam" id="PF21083">
    <property type="entry name" value="ZapC_N"/>
    <property type="match status" value="1"/>
</dbReference>
<dbReference type="EMBL" id="JAUZVY010000002">
    <property type="protein sequence ID" value="MDP4528572.1"/>
    <property type="molecule type" value="Genomic_DNA"/>
</dbReference>
<reference evidence="3 4" key="1">
    <citation type="submission" date="2023-08" db="EMBL/GenBank/DDBJ databases">
        <authorList>
            <person name="Joshi A."/>
            <person name="Thite S."/>
        </authorList>
    </citation>
    <scope>NUCLEOTIDE SEQUENCE [LARGE SCALE GENOMIC DNA]</scope>
    <source>
        <strain evidence="3 4">1E1</strain>
    </source>
</reference>
<dbReference type="RefSeq" id="WP_305944700.1">
    <property type="nucleotide sequence ID" value="NZ_JAUZVY010000002.1"/>
</dbReference>
<keyword evidence="3" id="KW-0132">Cell division</keyword>
<name>A0ABT9GNN1_9GAMM</name>
<feature type="domain" description="Cell-division protein ZapC N-terminal" evidence="2">
    <location>
        <begin position="1"/>
        <end position="86"/>
    </location>
</feature>
<evidence type="ECO:0000313" key="3">
    <source>
        <dbReference type="EMBL" id="MDP4528572.1"/>
    </source>
</evidence>
<dbReference type="GO" id="GO:0051301">
    <property type="term" value="P:cell division"/>
    <property type="evidence" value="ECO:0007669"/>
    <property type="project" value="UniProtKB-KW"/>
</dbReference>
<evidence type="ECO:0000313" key="4">
    <source>
        <dbReference type="Proteomes" id="UP001236258"/>
    </source>
</evidence>
<keyword evidence="3" id="KW-0131">Cell cycle</keyword>
<gene>
    <name evidence="3" type="ORF">Q3O59_05945</name>
</gene>
<proteinExistence type="predicted"/>
<dbReference type="Proteomes" id="UP001236258">
    <property type="component" value="Unassembled WGS sequence"/>
</dbReference>
<protein>
    <submittedName>
        <fullName evidence="3">Cell division protein ZapC</fullName>
    </submittedName>
</protein>